<dbReference type="InterPro" id="IPR050399">
    <property type="entry name" value="HPr"/>
</dbReference>
<dbReference type="GO" id="GO:0005737">
    <property type="term" value="C:cytoplasm"/>
    <property type="evidence" value="ECO:0007669"/>
    <property type="project" value="UniProtKB-SubCell"/>
</dbReference>
<evidence type="ECO:0000313" key="5">
    <source>
        <dbReference type="EMBL" id="MBC8541234.1"/>
    </source>
</evidence>
<evidence type="ECO:0000313" key="6">
    <source>
        <dbReference type="Proteomes" id="UP000611762"/>
    </source>
</evidence>
<organism evidence="5 6">
    <name type="scientific">Congzhengia minquanensis</name>
    <dbReference type="NCBI Taxonomy" id="2763657"/>
    <lineage>
        <taxon>Bacteria</taxon>
        <taxon>Bacillati</taxon>
        <taxon>Bacillota</taxon>
        <taxon>Clostridia</taxon>
        <taxon>Eubacteriales</taxon>
        <taxon>Oscillospiraceae</taxon>
        <taxon>Congzhengia</taxon>
    </lineage>
</organism>
<sequence>MQTIHYVITDENGIHARPAGLFVKAAAGFASDIKIAKDSKEADAKRLFGVMGLGVKQGDEIVVTVNGADETKAAEALESFLKANL</sequence>
<dbReference type="CDD" id="cd00367">
    <property type="entry name" value="PTS-HPr_like"/>
    <property type="match status" value="1"/>
</dbReference>
<evidence type="ECO:0000259" key="4">
    <source>
        <dbReference type="PROSITE" id="PS51350"/>
    </source>
</evidence>
<accession>A0A926HYL6</accession>
<feature type="domain" description="HPr" evidence="4">
    <location>
        <begin position="1"/>
        <end position="85"/>
    </location>
</feature>
<reference evidence="5" key="1">
    <citation type="submission" date="2020-08" db="EMBL/GenBank/DDBJ databases">
        <title>Genome public.</title>
        <authorList>
            <person name="Liu C."/>
            <person name="Sun Q."/>
        </authorList>
    </citation>
    <scope>NUCLEOTIDE SEQUENCE</scope>
    <source>
        <strain evidence="5">H8</strain>
    </source>
</reference>
<dbReference type="Gene3D" id="3.30.1340.10">
    <property type="entry name" value="HPr-like"/>
    <property type="match status" value="1"/>
</dbReference>
<dbReference type="InterPro" id="IPR035895">
    <property type="entry name" value="HPr-like_sf"/>
</dbReference>
<evidence type="ECO:0000256" key="1">
    <source>
        <dbReference type="ARBA" id="ARBA00004496"/>
    </source>
</evidence>
<dbReference type="PANTHER" id="PTHR33705:SF2">
    <property type="entry name" value="PHOSPHOCARRIER PROTEIN NPR"/>
    <property type="match status" value="1"/>
</dbReference>
<dbReference type="Pfam" id="PF00381">
    <property type="entry name" value="PTS-HPr"/>
    <property type="match status" value="1"/>
</dbReference>
<dbReference type="PANTHER" id="PTHR33705">
    <property type="entry name" value="PHOSPHOCARRIER PROTEIN HPR"/>
    <property type="match status" value="1"/>
</dbReference>
<dbReference type="InterPro" id="IPR000032">
    <property type="entry name" value="HPr-like"/>
</dbReference>
<dbReference type="EMBL" id="JACRSU010000003">
    <property type="protein sequence ID" value="MBC8541234.1"/>
    <property type="molecule type" value="Genomic_DNA"/>
</dbReference>
<dbReference type="PRINTS" id="PR00107">
    <property type="entry name" value="PHOSPHOCPHPR"/>
</dbReference>
<dbReference type="NCBIfam" id="TIGR01003">
    <property type="entry name" value="PTS_HPr_family"/>
    <property type="match status" value="1"/>
</dbReference>
<dbReference type="PROSITE" id="PS51350">
    <property type="entry name" value="PTS_HPR_DOM"/>
    <property type="match status" value="1"/>
</dbReference>
<keyword evidence="6" id="KW-1185">Reference proteome</keyword>
<name>A0A926HYL6_9FIRM</name>
<evidence type="ECO:0000256" key="3">
    <source>
        <dbReference type="ARBA" id="ARBA00022683"/>
    </source>
</evidence>
<dbReference type="Proteomes" id="UP000611762">
    <property type="component" value="Unassembled WGS sequence"/>
</dbReference>
<comment type="caution">
    <text evidence="5">The sequence shown here is derived from an EMBL/GenBank/DDBJ whole genome shotgun (WGS) entry which is preliminary data.</text>
</comment>
<protein>
    <submittedName>
        <fullName evidence="5">HPr family phosphocarrier protein</fullName>
    </submittedName>
</protein>
<dbReference type="RefSeq" id="WP_249313240.1">
    <property type="nucleotide sequence ID" value="NZ_JACRSU010000003.1"/>
</dbReference>
<dbReference type="SUPFAM" id="SSF55594">
    <property type="entry name" value="HPr-like"/>
    <property type="match status" value="1"/>
</dbReference>
<keyword evidence="2" id="KW-0963">Cytoplasm</keyword>
<evidence type="ECO:0000256" key="2">
    <source>
        <dbReference type="ARBA" id="ARBA00022490"/>
    </source>
</evidence>
<proteinExistence type="predicted"/>
<keyword evidence="3" id="KW-0598">Phosphotransferase system</keyword>
<dbReference type="AlphaFoldDB" id="A0A926HYL6"/>
<gene>
    <name evidence="5" type="ORF">H8698_09630</name>
</gene>
<comment type="subcellular location">
    <subcellularLocation>
        <location evidence="1">Cytoplasm</location>
    </subcellularLocation>
</comment>
<dbReference type="GO" id="GO:0009401">
    <property type="term" value="P:phosphoenolpyruvate-dependent sugar phosphotransferase system"/>
    <property type="evidence" value="ECO:0007669"/>
    <property type="project" value="UniProtKB-KW"/>
</dbReference>